<dbReference type="FunFam" id="3.40.50.720:FF:000084">
    <property type="entry name" value="Short-chain dehydrogenase reductase"/>
    <property type="match status" value="1"/>
</dbReference>
<dbReference type="GO" id="GO:0016491">
    <property type="term" value="F:oxidoreductase activity"/>
    <property type="evidence" value="ECO:0007669"/>
    <property type="project" value="UniProtKB-KW"/>
</dbReference>
<dbReference type="SUPFAM" id="SSF51735">
    <property type="entry name" value="NAD(P)-binding Rossmann-fold domains"/>
    <property type="match status" value="1"/>
</dbReference>
<dbReference type="PANTHER" id="PTHR42898:SF6">
    <property type="entry name" value="NADP-DEPENDENT MANNITOL DEHYDROGENASE"/>
    <property type="match status" value="1"/>
</dbReference>
<proteinExistence type="predicted"/>
<organism evidence="3">
    <name type="scientific">Micromonas pusilla (strain CCMP1545)</name>
    <name type="common">Picoplanktonic green alga</name>
    <dbReference type="NCBI Taxonomy" id="564608"/>
    <lineage>
        <taxon>Eukaryota</taxon>
        <taxon>Viridiplantae</taxon>
        <taxon>Chlorophyta</taxon>
        <taxon>Mamiellophyceae</taxon>
        <taxon>Mamiellales</taxon>
        <taxon>Mamiellaceae</taxon>
        <taxon>Micromonas</taxon>
    </lineage>
</organism>
<evidence type="ECO:0000256" key="1">
    <source>
        <dbReference type="ARBA" id="ARBA00023002"/>
    </source>
</evidence>
<evidence type="ECO:0000313" key="2">
    <source>
        <dbReference type="EMBL" id="EEH60501.1"/>
    </source>
</evidence>
<dbReference type="PRINTS" id="PR00081">
    <property type="entry name" value="GDHRDH"/>
</dbReference>
<evidence type="ECO:0000313" key="3">
    <source>
        <dbReference type="Proteomes" id="UP000001876"/>
    </source>
</evidence>
<keyword evidence="1" id="KW-0560">Oxidoreductase</keyword>
<dbReference type="RefSeq" id="XP_003055249.1">
    <property type="nucleotide sequence ID" value="XM_003055203.1"/>
</dbReference>
<name>C1MJ47_MICPC</name>
<dbReference type="KEGG" id="mpp:MICPUCDRAFT_43874"/>
<dbReference type="eggNOG" id="KOG0725">
    <property type="taxonomic scope" value="Eukaryota"/>
</dbReference>
<dbReference type="OMA" id="NSLACGP"/>
<gene>
    <name evidence="2" type="ORF">MICPUCDRAFT_43874</name>
</gene>
<dbReference type="Proteomes" id="UP000001876">
    <property type="component" value="Unassembled WGS sequence"/>
</dbReference>
<keyword evidence="3" id="KW-1185">Reference proteome</keyword>
<dbReference type="AlphaFoldDB" id="C1MJ47"/>
<accession>C1MJ47</accession>
<dbReference type="Gene3D" id="3.40.50.720">
    <property type="entry name" value="NAD(P)-binding Rossmann-like Domain"/>
    <property type="match status" value="1"/>
</dbReference>
<dbReference type="InterPro" id="IPR036291">
    <property type="entry name" value="NAD(P)-bd_dom_sf"/>
</dbReference>
<dbReference type="EMBL" id="GG663735">
    <property type="protein sequence ID" value="EEH60501.1"/>
    <property type="molecule type" value="Genomic_DNA"/>
</dbReference>
<dbReference type="GeneID" id="9680408"/>
<dbReference type="InterPro" id="IPR045000">
    <property type="entry name" value="TR"/>
</dbReference>
<dbReference type="Pfam" id="PF13561">
    <property type="entry name" value="adh_short_C2"/>
    <property type="match status" value="1"/>
</dbReference>
<dbReference type="STRING" id="564608.C1MJ47"/>
<sequence length="263" mass="28090">MPPFRLDGKRALVTGGTKGLGAAIVRSLATAGAKVHLCARTRADVDAAVRAWRADGLTEVSGSACDVTDPNARDALLRDVRARFDGELDILVSNVGFNIRKPTTEFTSAEYRALMDANLEASFALCQIFHPLLRAASSASVVFNSSVASLVSMQSGAVYAMTKGAMNILTKYLACEWARDGVRVNAVAPWYINTPLARAVLKDERYKKHVVDATPAARVGEPREVGDVVAFLCMDEASYVTGQVLAIDGGFSVNGWKPPAAKL</sequence>
<reference evidence="2 3" key="1">
    <citation type="journal article" date="2009" name="Science">
        <title>Green evolution and dynamic adaptations revealed by genomes of the marine picoeukaryotes Micromonas.</title>
        <authorList>
            <person name="Worden A.Z."/>
            <person name="Lee J.H."/>
            <person name="Mock T."/>
            <person name="Rouze P."/>
            <person name="Simmons M.P."/>
            <person name="Aerts A.L."/>
            <person name="Allen A.E."/>
            <person name="Cuvelier M.L."/>
            <person name="Derelle E."/>
            <person name="Everett M.V."/>
            <person name="Foulon E."/>
            <person name="Grimwood J."/>
            <person name="Gundlach H."/>
            <person name="Henrissat B."/>
            <person name="Napoli C."/>
            <person name="McDonald S.M."/>
            <person name="Parker M.S."/>
            <person name="Rombauts S."/>
            <person name="Salamov A."/>
            <person name="Von Dassow P."/>
            <person name="Badger J.H."/>
            <person name="Coutinho P.M."/>
            <person name="Demir E."/>
            <person name="Dubchak I."/>
            <person name="Gentemann C."/>
            <person name="Eikrem W."/>
            <person name="Gready J.E."/>
            <person name="John U."/>
            <person name="Lanier W."/>
            <person name="Lindquist E.A."/>
            <person name="Lucas S."/>
            <person name="Mayer K.F."/>
            <person name="Moreau H."/>
            <person name="Not F."/>
            <person name="Otillar R."/>
            <person name="Panaud O."/>
            <person name="Pangilinan J."/>
            <person name="Paulsen I."/>
            <person name="Piegu B."/>
            <person name="Poliakov A."/>
            <person name="Robbens S."/>
            <person name="Schmutz J."/>
            <person name="Toulza E."/>
            <person name="Wyss T."/>
            <person name="Zelensky A."/>
            <person name="Zhou K."/>
            <person name="Armbrust E.V."/>
            <person name="Bhattacharya D."/>
            <person name="Goodenough U.W."/>
            <person name="Van de Peer Y."/>
            <person name="Grigoriev I.V."/>
        </authorList>
    </citation>
    <scope>NUCLEOTIDE SEQUENCE [LARGE SCALE GENOMIC DNA]</scope>
    <source>
        <strain evidence="2 3">CCMP1545</strain>
    </source>
</reference>
<dbReference type="OrthoDB" id="417891at2759"/>
<dbReference type="PANTHER" id="PTHR42898">
    <property type="entry name" value="TROPINONE REDUCTASE"/>
    <property type="match status" value="1"/>
</dbReference>
<protein>
    <submittedName>
        <fullName evidence="2">Predicted protein</fullName>
    </submittedName>
</protein>
<dbReference type="InterPro" id="IPR002347">
    <property type="entry name" value="SDR_fam"/>
</dbReference>